<evidence type="ECO:0000313" key="2">
    <source>
        <dbReference type="Proteomes" id="UP001165121"/>
    </source>
</evidence>
<name>A0A9W6UCF3_9STRA</name>
<keyword evidence="2" id="KW-1185">Reference proteome</keyword>
<comment type="caution">
    <text evidence="1">The sequence shown here is derived from an EMBL/GenBank/DDBJ whole genome shotgun (WGS) entry which is preliminary data.</text>
</comment>
<organism evidence="1 2">
    <name type="scientific">Phytophthora fragariaefolia</name>
    <dbReference type="NCBI Taxonomy" id="1490495"/>
    <lineage>
        <taxon>Eukaryota</taxon>
        <taxon>Sar</taxon>
        <taxon>Stramenopiles</taxon>
        <taxon>Oomycota</taxon>
        <taxon>Peronosporomycetes</taxon>
        <taxon>Peronosporales</taxon>
        <taxon>Peronosporaceae</taxon>
        <taxon>Phytophthora</taxon>
    </lineage>
</organism>
<protein>
    <submittedName>
        <fullName evidence="1">Unnamed protein product</fullName>
    </submittedName>
</protein>
<evidence type="ECO:0000313" key="1">
    <source>
        <dbReference type="EMBL" id="GMF30517.1"/>
    </source>
</evidence>
<reference evidence="1" key="1">
    <citation type="submission" date="2023-04" db="EMBL/GenBank/DDBJ databases">
        <title>Phytophthora fragariaefolia NBRC 109709.</title>
        <authorList>
            <person name="Ichikawa N."/>
            <person name="Sato H."/>
            <person name="Tonouchi N."/>
        </authorList>
    </citation>
    <scope>NUCLEOTIDE SEQUENCE</scope>
    <source>
        <strain evidence="1">NBRC 109709</strain>
    </source>
</reference>
<accession>A0A9W6UCF3</accession>
<dbReference type="AlphaFoldDB" id="A0A9W6UCF3"/>
<proteinExistence type="predicted"/>
<gene>
    <name evidence="1" type="ORF">Pfra01_000678200</name>
</gene>
<sequence length="75" mass="7986">MAPVPEDISTMWKRQRSWGDRSLNSDCNNDSGIIAARGGAQCATDDDDGNVSSGSASWRSMSALAEFVALGDTFK</sequence>
<dbReference type="Proteomes" id="UP001165121">
    <property type="component" value="Unassembled WGS sequence"/>
</dbReference>
<dbReference type="EMBL" id="BSXT01000583">
    <property type="protein sequence ID" value="GMF30517.1"/>
    <property type="molecule type" value="Genomic_DNA"/>
</dbReference>